<dbReference type="AlphaFoldDB" id="A0A1G4IH66"/>
<keyword evidence="3" id="KW-1185">Reference proteome</keyword>
<proteinExistence type="predicted"/>
<evidence type="ECO:0000256" key="1">
    <source>
        <dbReference type="SAM" id="Coils"/>
    </source>
</evidence>
<dbReference type="Proteomes" id="UP000195570">
    <property type="component" value="Unassembled WGS sequence"/>
</dbReference>
<dbReference type="RefSeq" id="XP_067082206.1">
    <property type="nucleotide sequence ID" value="XM_067226105.1"/>
</dbReference>
<evidence type="ECO:0000313" key="3">
    <source>
        <dbReference type="Proteomes" id="UP000195570"/>
    </source>
</evidence>
<dbReference type="GeneID" id="92377087"/>
<organism evidence="2 3">
    <name type="scientific">Trypanosoma equiperdum</name>
    <dbReference type="NCBI Taxonomy" id="5694"/>
    <lineage>
        <taxon>Eukaryota</taxon>
        <taxon>Discoba</taxon>
        <taxon>Euglenozoa</taxon>
        <taxon>Kinetoplastea</taxon>
        <taxon>Metakinetoplastina</taxon>
        <taxon>Trypanosomatida</taxon>
        <taxon>Trypanosomatidae</taxon>
        <taxon>Trypanosoma</taxon>
    </lineage>
</organism>
<keyword evidence="1" id="KW-0175">Coiled coil</keyword>
<accession>A0A1G4IH66</accession>
<dbReference type="EMBL" id="CZPT02001668">
    <property type="protein sequence ID" value="SCU71566.1"/>
    <property type="molecule type" value="Genomic_DNA"/>
</dbReference>
<sequence length="761" mass="83785">MFAPPECTIEGELPLKCESPFSSVYRDPQGAVWTVDSTSTRVFRFPRVVVCPNSAPGHSSPAPKGSDELDQPYFDCSEENDRVLSVVFTTVRDDERFFVCIATAGGCIAFGVADSFEGDIRRVQLGVELTALAAAPCTDGASAKDCDDGNEDLLETTSLCNSGYGGGVLVSSFDGTFSEVMLLCWVSGSCAADLPQRDSDVDVVGLFRVQGRVCGLMVDEVGDRVVTVTQRGDVDVWNLRANVDETHTFGMPAYLASEYGEPCCSILLGGYQLWIGTSKGFVIVFFLQPLGNVVSNDNSPCISHTKCNVDESKGSRGAPHRVWHAHGATAVRSLLVMSLGRLVWSYGADQQANVWDTTELLLRGSLQFPCGDLSELCCGGQYLDTSVWGVCSESGKLTQFRVKELLFGGSRGLAAALCGPTSNEQMERCNVLSSFVSYLCSLLNPTSEQPHASSTMITAATDESNCSYGLSLNGDGDTDTDKYETDTLCLPPHMEVVVKQMEQCYPASHLLPHAVTSLVKGQRIVSQLTANERRGSATFLDGLRHLQRQHQQDSYDLKALRLQVGEERKKRQDAEARLAERENETHEYQQRLERLTVLQEECEKRTATLERQLKSAKKAAAVTSAEATRLCEMEANLHEAHCTVQGLQERMESLVRERQEYLRVSQENKSLRAQVRRFELKQQAAKRALANFIATQDHIVDSLGNILLVDEGGDHRRAHADIDNLYEWLCRNIENQQEFLAGLKRSYETQAGGVAEDRIGQ</sequence>
<dbReference type="CDD" id="cd22249">
    <property type="entry name" value="UDM1_RNF168_RNF169-like"/>
    <property type="match status" value="1"/>
</dbReference>
<gene>
    <name evidence="2" type="ORF">TEOVI_000314700</name>
</gene>
<dbReference type="InterPro" id="IPR036322">
    <property type="entry name" value="WD40_repeat_dom_sf"/>
</dbReference>
<name>A0A1G4IH66_TRYEQ</name>
<feature type="coiled-coil region" evidence="1">
    <location>
        <begin position="557"/>
        <end position="688"/>
    </location>
</feature>
<dbReference type="VEuPathDB" id="TriTrypDB:TEOVI_000314700"/>
<evidence type="ECO:0000313" key="2">
    <source>
        <dbReference type="EMBL" id="SCU71566.1"/>
    </source>
</evidence>
<comment type="caution">
    <text evidence="2">The sequence shown here is derived from an EMBL/GenBank/DDBJ whole genome shotgun (WGS) entry which is preliminary data.</text>
</comment>
<reference evidence="2" key="1">
    <citation type="submission" date="2016-09" db="EMBL/GenBank/DDBJ databases">
        <authorList>
            <person name="Hebert L."/>
            <person name="Moumen B."/>
        </authorList>
    </citation>
    <scope>NUCLEOTIDE SEQUENCE [LARGE SCALE GENOMIC DNA]</scope>
    <source>
        <strain evidence="2">OVI</strain>
    </source>
</reference>
<dbReference type="SUPFAM" id="SSF50978">
    <property type="entry name" value="WD40 repeat-like"/>
    <property type="match status" value="1"/>
</dbReference>
<protein>
    <submittedName>
        <fullName evidence="2">Wd40 repeat domain-containing protein</fullName>
    </submittedName>
</protein>